<evidence type="ECO:0000256" key="1">
    <source>
        <dbReference type="SAM" id="MobiDB-lite"/>
    </source>
</evidence>
<reference evidence="2 3" key="1">
    <citation type="submission" date="2024-01" db="EMBL/GenBank/DDBJ databases">
        <title>The genomes of 5 underutilized Papilionoideae crops provide insights into root nodulation and disease resistanc.</title>
        <authorList>
            <person name="Jiang F."/>
        </authorList>
    </citation>
    <scope>NUCLEOTIDE SEQUENCE [LARGE SCALE GENOMIC DNA]</scope>
    <source>
        <strain evidence="2">LVBAO_FW01</strain>
        <tissue evidence="2">Leaves</tissue>
    </source>
</reference>
<name>A0AAN9R8G2_CANGL</name>
<accession>A0AAN9R8G2</accession>
<protein>
    <submittedName>
        <fullName evidence="2">Uncharacterized protein</fullName>
    </submittedName>
</protein>
<dbReference type="EMBL" id="JAYMYQ010000001">
    <property type="protein sequence ID" value="KAK7361699.1"/>
    <property type="molecule type" value="Genomic_DNA"/>
</dbReference>
<dbReference type="Proteomes" id="UP001367508">
    <property type="component" value="Unassembled WGS sequence"/>
</dbReference>
<dbReference type="AlphaFoldDB" id="A0AAN9R8G2"/>
<evidence type="ECO:0000313" key="3">
    <source>
        <dbReference type="Proteomes" id="UP001367508"/>
    </source>
</evidence>
<feature type="compositionally biased region" description="Basic and acidic residues" evidence="1">
    <location>
        <begin position="115"/>
        <end position="126"/>
    </location>
</feature>
<evidence type="ECO:0000313" key="2">
    <source>
        <dbReference type="EMBL" id="KAK7361699.1"/>
    </source>
</evidence>
<proteinExistence type="predicted"/>
<sequence length="226" mass="25056">MANPPPLALVSRVSGDCMRGYPFQLLCTSLCLDGVWSSTLAPRVLLDSRIGFQAASPDSVFTLGLDQGKNRCMESWQRCIASWVDIGVIQRGVLREIGGPHRTSAYAKMSQIDEARQGQGEGRDQTAPRPMATSGKHGEPQILLKVERLSETLRLPLSISLRFNYDRILRKPLQGYRVSLFLKLNDSLRPYGYPYQFLSGLTTSYPSRAPARLQGVTVLDPISCLV</sequence>
<comment type="caution">
    <text evidence="2">The sequence shown here is derived from an EMBL/GenBank/DDBJ whole genome shotgun (WGS) entry which is preliminary data.</text>
</comment>
<gene>
    <name evidence="2" type="ORF">VNO77_03773</name>
</gene>
<feature type="region of interest" description="Disordered" evidence="1">
    <location>
        <begin position="115"/>
        <end position="138"/>
    </location>
</feature>
<organism evidence="2 3">
    <name type="scientific">Canavalia gladiata</name>
    <name type="common">Sword bean</name>
    <name type="synonym">Dolichos gladiatus</name>
    <dbReference type="NCBI Taxonomy" id="3824"/>
    <lineage>
        <taxon>Eukaryota</taxon>
        <taxon>Viridiplantae</taxon>
        <taxon>Streptophyta</taxon>
        <taxon>Embryophyta</taxon>
        <taxon>Tracheophyta</taxon>
        <taxon>Spermatophyta</taxon>
        <taxon>Magnoliopsida</taxon>
        <taxon>eudicotyledons</taxon>
        <taxon>Gunneridae</taxon>
        <taxon>Pentapetalae</taxon>
        <taxon>rosids</taxon>
        <taxon>fabids</taxon>
        <taxon>Fabales</taxon>
        <taxon>Fabaceae</taxon>
        <taxon>Papilionoideae</taxon>
        <taxon>50 kb inversion clade</taxon>
        <taxon>NPAAA clade</taxon>
        <taxon>indigoferoid/millettioid clade</taxon>
        <taxon>Phaseoleae</taxon>
        <taxon>Canavalia</taxon>
    </lineage>
</organism>
<keyword evidence="3" id="KW-1185">Reference proteome</keyword>